<dbReference type="AlphaFoldDB" id="A0A3M6ZSH9"/>
<feature type="region of interest" description="Disordered" evidence="6">
    <location>
        <begin position="107"/>
        <end position="142"/>
    </location>
</feature>
<evidence type="ECO:0000313" key="8">
    <source>
        <dbReference type="Proteomes" id="UP000271337"/>
    </source>
</evidence>
<accession>A0A3M6ZSH9</accession>
<evidence type="ECO:0000256" key="3">
    <source>
        <dbReference type="ARBA" id="ARBA00023004"/>
    </source>
</evidence>
<comment type="caution">
    <text evidence="7">The sequence shown here is derived from an EMBL/GenBank/DDBJ whole genome shotgun (WGS) entry which is preliminary data.</text>
</comment>
<dbReference type="InterPro" id="IPR002401">
    <property type="entry name" value="Cyt_P450_E_grp-I"/>
</dbReference>
<keyword evidence="4 5" id="KW-0349">Heme</keyword>
<dbReference type="CDD" id="cd11062">
    <property type="entry name" value="CYP58-like"/>
    <property type="match status" value="1"/>
</dbReference>
<dbReference type="PANTHER" id="PTHR24305">
    <property type="entry name" value="CYTOCHROME P450"/>
    <property type="match status" value="1"/>
</dbReference>
<dbReference type="Pfam" id="PF00067">
    <property type="entry name" value="p450"/>
    <property type="match status" value="1"/>
</dbReference>
<evidence type="ECO:0000256" key="6">
    <source>
        <dbReference type="SAM" id="MobiDB-lite"/>
    </source>
</evidence>
<keyword evidence="3 4" id="KW-0408">Iron</keyword>
<comment type="similarity">
    <text evidence="5">Belongs to the cytochrome P450 family.</text>
</comment>
<dbReference type="InterPro" id="IPR036396">
    <property type="entry name" value="Cyt_P450_sf"/>
</dbReference>
<name>A0A3M6ZSH9_HORWE</name>
<evidence type="ECO:0000256" key="4">
    <source>
        <dbReference type="PIRSR" id="PIRSR602401-1"/>
    </source>
</evidence>
<dbReference type="PRINTS" id="PR00463">
    <property type="entry name" value="EP450I"/>
</dbReference>
<proteinExistence type="inferred from homology"/>
<dbReference type="GO" id="GO:0004497">
    <property type="term" value="F:monooxygenase activity"/>
    <property type="evidence" value="ECO:0007669"/>
    <property type="project" value="UniProtKB-KW"/>
</dbReference>
<evidence type="ECO:0000256" key="5">
    <source>
        <dbReference type="RuleBase" id="RU000461"/>
    </source>
</evidence>
<dbReference type="Gene3D" id="1.10.630.10">
    <property type="entry name" value="Cytochrome P450"/>
    <property type="match status" value="1"/>
</dbReference>
<dbReference type="PROSITE" id="PS00086">
    <property type="entry name" value="CYTOCHROME_P450"/>
    <property type="match status" value="1"/>
</dbReference>
<dbReference type="Proteomes" id="UP000271337">
    <property type="component" value="Unassembled WGS sequence"/>
</dbReference>
<keyword evidence="2 4" id="KW-0479">Metal-binding</keyword>
<evidence type="ECO:0000256" key="2">
    <source>
        <dbReference type="ARBA" id="ARBA00022723"/>
    </source>
</evidence>
<comment type="cofactor">
    <cofactor evidence="1 4">
        <name>heme</name>
        <dbReference type="ChEBI" id="CHEBI:30413"/>
    </cofactor>
</comment>
<protein>
    <recommendedName>
        <fullName evidence="9">Cytochrome P450</fullName>
    </recommendedName>
</protein>
<feature type="compositionally biased region" description="Polar residues" evidence="6">
    <location>
        <begin position="129"/>
        <end position="138"/>
    </location>
</feature>
<feature type="binding site" description="axial binding residue" evidence="4">
    <location>
        <position position="374"/>
    </location>
    <ligand>
        <name>heme</name>
        <dbReference type="ChEBI" id="CHEBI:30413"/>
    </ligand>
    <ligandPart>
        <name>Fe</name>
        <dbReference type="ChEBI" id="CHEBI:18248"/>
    </ligandPart>
</feature>
<keyword evidence="5" id="KW-0560">Oxidoreductase</keyword>
<dbReference type="GO" id="GO:0016705">
    <property type="term" value="F:oxidoreductase activity, acting on paired donors, with incorporation or reduction of molecular oxygen"/>
    <property type="evidence" value="ECO:0007669"/>
    <property type="project" value="InterPro"/>
</dbReference>
<feature type="compositionally biased region" description="Polar residues" evidence="6">
    <location>
        <begin position="183"/>
        <end position="193"/>
    </location>
</feature>
<evidence type="ECO:0008006" key="9">
    <source>
        <dbReference type="Google" id="ProtNLM"/>
    </source>
</evidence>
<dbReference type="SUPFAM" id="SSF48264">
    <property type="entry name" value="Cytochrome P450"/>
    <property type="match status" value="1"/>
</dbReference>
<gene>
    <name evidence="7" type="ORF">D0867_05456</name>
</gene>
<dbReference type="InterPro" id="IPR050121">
    <property type="entry name" value="Cytochrome_P450_monoxygenase"/>
</dbReference>
<feature type="region of interest" description="Disordered" evidence="6">
    <location>
        <begin position="169"/>
        <end position="193"/>
    </location>
</feature>
<dbReference type="GO" id="GO:0005506">
    <property type="term" value="F:iron ion binding"/>
    <property type="evidence" value="ECO:0007669"/>
    <property type="project" value="InterPro"/>
</dbReference>
<dbReference type="VEuPathDB" id="FungiDB:BTJ68_09238"/>
<dbReference type="InterPro" id="IPR017972">
    <property type="entry name" value="Cyt_P450_CS"/>
</dbReference>
<evidence type="ECO:0000256" key="1">
    <source>
        <dbReference type="ARBA" id="ARBA00001971"/>
    </source>
</evidence>
<feature type="compositionally biased region" description="Polar residues" evidence="6">
    <location>
        <begin position="107"/>
        <end position="120"/>
    </location>
</feature>
<dbReference type="GO" id="GO:0020037">
    <property type="term" value="F:heme binding"/>
    <property type="evidence" value="ECO:0007669"/>
    <property type="project" value="InterPro"/>
</dbReference>
<evidence type="ECO:0000313" key="7">
    <source>
        <dbReference type="EMBL" id="RMY18256.1"/>
    </source>
</evidence>
<dbReference type="InterPro" id="IPR001128">
    <property type="entry name" value="Cyt_P450"/>
</dbReference>
<reference evidence="7 8" key="1">
    <citation type="journal article" date="2018" name="BMC Genomics">
        <title>Genomic evidence for intraspecific hybridization in a clonal and extremely halotolerant yeast.</title>
        <authorList>
            <person name="Gostincar C."/>
            <person name="Stajich J.E."/>
            <person name="Zupancic J."/>
            <person name="Zalar P."/>
            <person name="Gunde-Cimerman N."/>
        </authorList>
    </citation>
    <scope>NUCLEOTIDE SEQUENCE [LARGE SCALE GENOMIC DNA]</scope>
    <source>
        <strain evidence="7 8">EXF-6669</strain>
    </source>
</reference>
<organism evidence="7 8">
    <name type="scientific">Hortaea werneckii</name>
    <name type="common">Black yeast</name>
    <name type="synonym">Cladosporium werneckii</name>
    <dbReference type="NCBI Taxonomy" id="91943"/>
    <lineage>
        <taxon>Eukaryota</taxon>
        <taxon>Fungi</taxon>
        <taxon>Dikarya</taxon>
        <taxon>Ascomycota</taxon>
        <taxon>Pezizomycotina</taxon>
        <taxon>Dothideomycetes</taxon>
        <taxon>Dothideomycetidae</taxon>
        <taxon>Mycosphaerellales</taxon>
        <taxon>Teratosphaeriaceae</taxon>
        <taxon>Hortaea</taxon>
    </lineage>
</organism>
<dbReference type="EMBL" id="QWIL01000490">
    <property type="protein sequence ID" value="RMY18256.1"/>
    <property type="molecule type" value="Genomic_DNA"/>
</dbReference>
<dbReference type="VEuPathDB" id="FungiDB:BTJ68_09029"/>
<dbReference type="OrthoDB" id="3945418at2759"/>
<keyword evidence="5" id="KW-0503">Monooxygenase</keyword>
<dbReference type="PANTHER" id="PTHR24305:SF231">
    <property type="entry name" value="P450, PUTATIVE (EUROFUNG)-RELATED"/>
    <property type="match status" value="1"/>
</dbReference>
<sequence length="427" mass="47402">MRIPFLASTRTRSTSRLAALCLYTLTSPRATTISAMAAQMAPPNGPQPDFNRIAQYHRDLSTELQHCQNLPAIAGTQLILDTLNRVNERLDRIEQNLENITARMSASNHNSVARTQNSLLSGPDDAITPLQNPSTNEDIPQFPATPRAIDQLQTRTIDPLLAALELATSQGGTRAHRGKDNIKQTAKSPEQQSPKRTMFHALLDSDLPDYAKTTARLEHEAQTVIGGGIVTTAWALTQSVFYTLNDPAVHEKLLSELHQAIPDVTVSDAFAYEKLERLPLLGGCVKEGIRFSYGISGRLPRVLHEPIQYREYTIPAGTAISMSIRDVNFDESIYDELRKFSPERWTTINGPAMAVDGSSLESHFVTFGKGARMCLGINLAYMELYIVLAQIFRRLVLELHNTDETDIELAHDFFLPSPKLDSKGVRV</sequence>